<dbReference type="InterPro" id="IPR002838">
    <property type="entry name" value="AIM24"/>
</dbReference>
<protein>
    <submittedName>
        <fullName evidence="1">TIGR00266 family protein</fullName>
    </submittedName>
</protein>
<comment type="caution">
    <text evidence="1">The sequence shown here is derived from an EMBL/GenBank/DDBJ whole genome shotgun (WGS) entry which is preliminary data.</text>
</comment>
<organism evidence="1 2">
    <name type="scientific">Corallincola luteus</name>
    <dbReference type="NCBI Taxonomy" id="1775177"/>
    <lineage>
        <taxon>Bacteria</taxon>
        <taxon>Pseudomonadati</taxon>
        <taxon>Pseudomonadota</taxon>
        <taxon>Gammaproteobacteria</taxon>
        <taxon>Alteromonadales</taxon>
        <taxon>Psychromonadaceae</taxon>
        <taxon>Corallincola</taxon>
    </lineage>
</organism>
<dbReference type="InterPro" id="IPR016031">
    <property type="entry name" value="Trp_RNA-bd_attenuator-like_dom"/>
</dbReference>
<dbReference type="PANTHER" id="PTHR43657">
    <property type="entry name" value="TRYPTOPHAN RNA-BINDING ATTENUATOR PROTEIN-LIKE PROTEIN"/>
    <property type="match status" value="1"/>
</dbReference>
<keyword evidence="2" id="KW-1185">Reference proteome</keyword>
<dbReference type="Pfam" id="PF01987">
    <property type="entry name" value="AIM24"/>
    <property type="match status" value="1"/>
</dbReference>
<sequence length="220" mass="23981">MKAEIKGSQAFSYIDVDLEPGETIVSESDAMSSMDADLDLTATFNGGFFRGLLKKYLGGETLFVSRFTNNTNANRRVTLVQPVPGEIRCIELNDEEFHLQPGAYLASSDGVELGLRWAGFVSFIAREGLFKLTVKGTGKVFYGAYGALVEKEVDGEYIVDTSHLVAYEPGIKLKLQLAGGIFSSFFGGEGLVTRVQGKGKIIVQTRSLSGLSSWLNPKFR</sequence>
<dbReference type="Gene3D" id="3.60.160.10">
    <property type="entry name" value="Mitochondrial biogenesis AIM24"/>
    <property type="match status" value="1"/>
</dbReference>
<evidence type="ECO:0000313" key="2">
    <source>
        <dbReference type="Proteomes" id="UP000292554"/>
    </source>
</evidence>
<dbReference type="NCBIfam" id="TIGR00266">
    <property type="entry name" value="TIGR00266 family protein"/>
    <property type="match status" value="1"/>
</dbReference>
<evidence type="ECO:0000313" key="1">
    <source>
        <dbReference type="EMBL" id="TCI02006.1"/>
    </source>
</evidence>
<proteinExistence type="predicted"/>
<dbReference type="RefSeq" id="WP_131416813.1">
    <property type="nucleotide sequence ID" value="NZ_SJXE01000009.1"/>
</dbReference>
<reference evidence="1 2" key="1">
    <citation type="submission" date="2019-02" db="EMBL/GenBank/DDBJ databases">
        <title>Corallincola luteus sp. nov., a marine bacterium isolated from surface sediment of Bohai Sea in China.</title>
        <authorList>
            <person name="Ren Q."/>
        </authorList>
    </citation>
    <scope>NUCLEOTIDE SEQUENCE [LARGE SCALE GENOMIC DNA]</scope>
    <source>
        <strain evidence="1 2">DASS28</strain>
    </source>
</reference>
<dbReference type="SUPFAM" id="SSF51219">
    <property type="entry name" value="TRAP-like"/>
    <property type="match status" value="1"/>
</dbReference>
<accession>A0ABY2AHB2</accession>
<dbReference type="InterPro" id="IPR036983">
    <property type="entry name" value="AIM24_sf"/>
</dbReference>
<dbReference type="EMBL" id="SJXE01000009">
    <property type="protein sequence ID" value="TCI02006.1"/>
    <property type="molecule type" value="Genomic_DNA"/>
</dbReference>
<gene>
    <name evidence="1" type="ORF">EZV61_15630</name>
</gene>
<dbReference type="Proteomes" id="UP000292554">
    <property type="component" value="Unassembled WGS sequence"/>
</dbReference>
<dbReference type="PANTHER" id="PTHR43657:SF1">
    <property type="entry name" value="ALTERED INHERITANCE OF MITOCHONDRIA PROTEIN 24, MITOCHONDRIAL"/>
    <property type="match status" value="1"/>
</dbReference>
<name>A0ABY2AHB2_9GAMM</name>